<organism evidence="1 2">
    <name type="scientific">Nemorincola caseinilytica</name>
    <dbReference type="NCBI Taxonomy" id="2054315"/>
    <lineage>
        <taxon>Bacteria</taxon>
        <taxon>Pseudomonadati</taxon>
        <taxon>Bacteroidota</taxon>
        <taxon>Chitinophagia</taxon>
        <taxon>Chitinophagales</taxon>
        <taxon>Chitinophagaceae</taxon>
        <taxon>Nemorincola</taxon>
    </lineage>
</organism>
<name>A0ABP8NEY4_9BACT</name>
<gene>
    <name evidence="1" type="ORF">GCM10023093_15690</name>
</gene>
<evidence type="ECO:0008006" key="3">
    <source>
        <dbReference type="Google" id="ProtNLM"/>
    </source>
</evidence>
<dbReference type="EMBL" id="BAABFA010000010">
    <property type="protein sequence ID" value="GAA4464733.1"/>
    <property type="molecule type" value="Genomic_DNA"/>
</dbReference>
<proteinExistence type="predicted"/>
<protein>
    <recommendedName>
        <fullName evidence="3">Outer membrane protein beta-barrel domain-containing protein</fullName>
    </recommendedName>
</protein>
<evidence type="ECO:0000313" key="2">
    <source>
        <dbReference type="Proteomes" id="UP001500067"/>
    </source>
</evidence>
<reference evidence="2" key="1">
    <citation type="journal article" date="2019" name="Int. J. Syst. Evol. Microbiol.">
        <title>The Global Catalogue of Microorganisms (GCM) 10K type strain sequencing project: providing services to taxonomists for standard genome sequencing and annotation.</title>
        <authorList>
            <consortium name="The Broad Institute Genomics Platform"/>
            <consortium name="The Broad Institute Genome Sequencing Center for Infectious Disease"/>
            <person name="Wu L."/>
            <person name="Ma J."/>
        </authorList>
    </citation>
    <scope>NUCLEOTIDE SEQUENCE [LARGE SCALE GENOMIC DNA]</scope>
    <source>
        <strain evidence="2">JCM 32105</strain>
    </source>
</reference>
<dbReference type="Proteomes" id="UP001500067">
    <property type="component" value="Unassembled WGS sequence"/>
</dbReference>
<comment type="caution">
    <text evidence="1">The sequence shown here is derived from an EMBL/GenBank/DDBJ whole genome shotgun (WGS) entry which is preliminary data.</text>
</comment>
<evidence type="ECO:0000313" key="1">
    <source>
        <dbReference type="EMBL" id="GAA4464733.1"/>
    </source>
</evidence>
<sequence length="289" mass="32526">MGIATPYRLMTYFMFIGPREVFVAAYMPQIEEQEEQRPATPAPIAKKDSAKTVSKKWGISLSGGRVRNDATFIEKGSYQFMKQYRDSTDSRINTFNYSLGLRYIVSAKLRLHAAAGITRTGERMNTRQVVYKVDSVVVIGTNLTGSVPPIVRMTSATYYDIGNDSTGHLTNTLTYATFSAGLTCSILSLGHLDVGLQPSFTFNRLMRHNYHYFNDDSVMYFKAGRDMFATWVASAGLGLVAEYRISPSFSIALTPHYNRFIAHVYARPQATETRYGQASLNLSATWWFR</sequence>
<accession>A0ABP8NEY4</accession>
<keyword evidence="2" id="KW-1185">Reference proteome</keyword>